<dbReference type="Proteomes" id="UP000516696">
    <property type="component" value="Chromosome"/>
</dbReference>
<dbReference type="GO" id="GO:0005886">
    <property type="term" value="C:plasma membrane"/>
    <property type="evidence" value="ECO:0007669"/>
    <property type="project" value="TreeGrafter"/>
</dbReference>
<evidence type="ECO:0000313" key="10">
    <source>
        <dbReference type="Proteomes" id="UP000439965"/>
    </source>
</evidence>
<evidence type="ECO:0000259" key="4">
    <source>
        <dbReference type="Pfam" id="PF00437"/>
    </source>
</evidence>
<keyword evidence="3" id="KW-0067">ATP-binding</keyword>
<evidence type="ECO:0000313" key="7">
    <source>
        <dbReference type="EMBL" id="MDT2691025.1"/>
    </source>
</evidence>
<evidence type="ECO:0000313" key="12">
    <source>
        <dbReference type="Proteomes" id="UP000571857"/>
    </source>
</evidence>
<dbReference type="EMBL" id="JARPZN010000009">
    <property type="protein sequence ID" value="MDT2691025.1"/>
    <property type="molecule type" value="Genomic_DNA"/>
</dbReference>
<dbReference type="Pfam" id="PF00437">
    <property type="entry name" value="T2SSE"/>
    <property type="match status" value="1"/>
</dbReference>
<reference evidence="5 12" key="3">
    <citation type="submission" date="2020-06" db="EMBL/GenBank/DDBJ databases">
        <title>Crossreactivity between MHC class I-restricted antigens from cancer cells and an enterococcal bacteriophage.</title>
        <authorList>
            <person name="Fluckiger A."/>
            <person name="Daillere R."/>
            <person name="Sassi M."/>
            <person name="Cattoir V."/>
            <person name="Kroemer G."/>
            <person name="Zitvogel L."/>
        </authorList>
    </citation>
    <scope>NUCLEOTIDE SEQUENCE [LARGE SCALE GENOMIC DNA]</scope>
    <source>
        <strain evidence="5 12">EG4</strain>
    </source>
</reference>
<dbReference type="Proteomes" id="UP001183682">
    <property type="component" value="Unassembled WGS sequence"/>
</dbReference>
<evidence type="ECO:0000313" key="9">
    <source>
        <dbReference type="EMBL" id="QOG25991.1"/>
    </source>
</evidence>
<evidence type="ECO:0000313" key="11">
    <source>
        <dbReference type="Proteomes" id="UP000516696"/>
    </source>
</evidence>
<dbReference type="GO" id="GO:0005524">
    <property type="term" value="F:ATP binding"/>
    <property type="evidence" value="ECO:0007669"/>
    <property type="project" value="UniProtKB-KW"/>
</dbReference>
<evidence type="ECO:0000313" key="8">
    <source>
        <dbReference type="EMBL" id="MXS25637.1"/>
    </source>
</evidence>
<organism evidence="5 12">
    <name type="scientific">Enterococcus gallinarum</name>
    <dbReference type="NCBI Taxonomy" id="1353"/>
    <lineage>
        <taxon>Bacteria</taxon>
        <taxon>Bacillati</taxon>
        <taxon>Bacillota</taxon>
        <taxon>Bacilli</taxon>
        <taxon>Lactobacillales</taxon>
        <taxon>Enterococcaceae</taxon>
        <taxon>Enterococcus</taxon>
    </lineage>
</organism>
<dbReference type="InterPro" id="IPR027417">
    <property type="entry name" value="P-loop_NTPase"/>
</dbReference>
<dbReference type="EMBL" id="JASUBT010000012">
    <property type="protein sequence ID" value="MDL4936987.1"/>
    <property type="molecule type" value="Genomic_DNA"/>
</dbReference>
<dbReference type="InterPro" id="IPR047667">
    <property type="entry name" value="ATPase_ComGA"/>
</dbReference>
<dbReference type="SUPFAM" id="SSF52540">
    <property type="entry name" value="P-loop containing nucleoside triphosphate hydrolases"/>
    <property type="match status" value="1"/>
</dbReference>
<evidence type="ECO:0000313" key="5">
    <source>
        <dbReference type="EMBL" id="MBA0971991.1"/>
    </source>
</evidence>
<dbReference type="PANTHER" id="PTHR30258">
    <property type="entry name" value="TYPE II SECRETION SYSTEM PROTEIN GSPE-RELATED"/>
    <property type="match status" value="1"/>
</dbReference>
<reference evidence="7" key="4">
    <citation type="submission" date="2023-03" db="EMBL/GenBank/DDBJ databases">
        <authorList>
            <person name="Shen W."/>
            <person name="Cai J."/>
        </authorList>
    </citation>
    <scope>NUCLEOTIDE SEQUENCE</scope>
    <source>
        <strain evidence="7">K69-2</strain>
    </source>
</reference>
<evidence type="ECO:0000256" key="3">
    <source>
        <dbReference type="ARBA" id="ARBA00022840"/>
    </source>
</evidence>
<dbReference type="EMBL" id="JABXJK010000013">
    <property type="protein sequence ID" value="MBA0971991.1"/>
    <property type="molecule type" value="Genomic_DNA"/>
</dbReference>
<reference evidence="6 13" key="5">
    <citation type="submission" date="2023-06" db="EMBL/GenBank/DDBJ databases">
        <title>Acute promotion of culturable opportunistic pathogens and persistent increase of antibiotic resistance following antibiotic exposure in mouse gut microbiota.</title>
        <authorList>
            <person name="Li L."/>
            <person name="Wang B."/>
            <person name="Sun Y."/>
            <person name="Wang M."/>
            <person name="Xu H."/>
        </authorList>
    </citation>
    <scope>NUCLEOTIDE SEQUENCE [LARGE SCALE GENOMIC DNA]</scope>
    <source>
        <strain evidence="6 13">CRI2_2</strain>
    </source>
</reference>
<dbReference type="Proteomes" id="UP001241571">
    <property type="component" value="Unassembled WGS sequence"/>
</dbReference>
<gene>
    <name evidence="5" type="primary">tadA</name>
    <name evidence="6" type="synonym">comGA</name>
    <name evidence="9" type="ORF">EGM181_01265</name>
    <name evidence="8" type="ORF">GTI89_06160</name>
    <name evidence="5" type="ORF">HWH42_05165</name>
    <name evidence="7" type="ORF">P7E30_12540</name>
    <name evidence="6" type="ORF">QRX88_14870</name>
</gene>
<dbReference type="GO" id="GO:0016887">
    <property type="term" value="F:ATP hydrolysis activity"/>
    <property type="evidence" value="ECO:0007669"/>
    <property type="project" value="TreeGrafter"/>
</dbReference>
<dbReference type="Gene3D" id="3.40.50.300">
    <property type="entry name" value="P-loop containing nucleotide triphosphate hydrolases"/>
    <property type="match status" value="1"/>
</dbReference>
<keyword evidence="2" id="KW-0547">Nucleotide-binding</keyword>
<proteinExistence type="inferred from homology"/>
<dbReference type="Gene3D" id="3.30.450.90">
    <property type="match status" value="1"/>
</dbReference>
<reference evidence="9 11" key="2">
    <citation type="submission" date="2020-03" db="EMBL/GenBank/DDBJ databases">
        <title>Characterization of ganglioside-mimicking enterococci.</title>
        <authorList>
            <person name="Patry R.T."/>
            <person name="Nothaft H."/>
            <person name="Bridger R."/>
            <person name="Shajahan A."/>
            <person name="Huynh S."/>
            <person name="Sanchez S."/>
            <person name="Azadi P."/>
            <person name="Cooper K."/>
            <person name="Miller W.G."/>
            <person name="Parker C.T."/>
            <person name="Wells L."/>
            <person name="Szymanski C.M."/>
        </authorList>
    </citation>
    <scope>NUCLEOTIDE SEQUENCE [LARGE SCALE GENOMIC DNA]</scope>
    <source>
        <strain evidence="9 11">EGM181</strain>
    </source>
</reference>
<dbReference type="GeneID" id="93222442"/>
<dbReference type="PANTHER" id="PTHR30258:SF2">
    <property type="entry name" value="COMG OPERON PROTEIN 1"/>
    <property type="match status" value="1"/>
</dbReference>
<feature type="domain" description="Bacterial type II secretion system protein E" evidence="4">
    <location>
        <begin position="45"/>
        <end position="269"/>
    </location>
</feature>
<dbReference type="EMBL" id="CP050485">
    <property type="protein sequence ID" value="QOG25991.1"/>
    <property type="molecule type" value="Genomic_DNA"/>
</dbReference>
<dbReference type="Proteomes" id="UP000571857">
    <property type="component" value="Unassembled WGS sequence"/>
</dbReference>
<evidence type="ECO:0000256" key="1">
    <source>
        <dbReference type="ARBA" id="ARBA00006611"/>
    </source>
</evidence>
<reference evidence="8 10" key="1">
    <citation type="submission" date="2019-04" db="EMBL/GenBank/DDBJ databases">
        <title>Step-wise assembly of the neonatal virome modulated by breast feeding.</title>
        <authorList>
            <person name="Liang G."/>
            <person name="Bushman F."/>
        </authorList>
    </citation>
    <scope>NUCLEOTIDE SEQUENCE [LARGE SCALE GENOMIC DNA]</scope>
    <source>
        <strain evidence="8 10">E3404</strain>
    </source>
</reference>
<evidence type="ECO:0000313" key="13">
    <source>
        <dbReference type="Proteomes" id="UP001241571"/>
    </source>
</evidence>
<dbReference type="InterPro" id="IPR001482">
    <property type="entry name" value="T2SS/T4SS_dom"/>
</dbReference>
<evidence type="ECO:0000313" key="6">
    <source>
        <dbReference type="EMBL" id="MDL4936987.1"/>
    </source>
</evidence>
<dbReference type="RefSeq" id="WP_005472888.1">
    <property type="nucleotide sequence ID" value="NZ_BSYC01000002.1"/>
</dbReference>
<evidence type="ECO:0000256" key="2">
    <source>
        <dbReference type="ARBA" id="ARBA00022741"/>
    </source>
</evidence>
<dbReference type="CDD" id="cd01129">
    <property type="entry name" value="PulE-GspE-like"/>
    <property type="match status" value="1"/>
</dbReference>
<accession>A0A1V8Z4F3</accession>
<dbReference type="EMBL" id="WVTI01000004">
    <property type="protein sequence ID" value="MXS25637.1"/>
    <property type="molecule type" value="Genomic_DNA"/>
</dbReference>
<sequence>MDICTFSDELVEYAKVQKMQDLSILPTVEGMTLIFSKSYYRQMYRKVTTEDAQQLITRFKFLGGMEVGEKRRAQLGAISYPLADGEQRIRVSTVGDFQGQESLVLRFLHPLGKFHRFFMNEQYETIADACRYRGLYLFSGPTGSGKSTLMYRLASAAAGQVITIEDPVEIVEPRFLQLQTNPMIGQDYDELIRLSLRHRPELLLIGEIRNKETAKAAIRAALTGHRVFATIHARGLTETIARLQELTEEAAVIDQCLQGIIYQRLLPDLHGVPHALMAYTFYEPHKSSMTWDQALTRIREKEQITHEVFDKEK</sequence>
<dbReference type="AlphaFoldDB" id="A0A1V8Z4F3"/>
<protein>
    <submittedName>
        <fullName evidence="6">Competence type IV pilus ATPase ComGA</fullName>
    </submittedName>
    <submittedName>
        <fullName evidence="5">Flp pilus assembly complex ATPase component TadA</fullName>
    </submittedName>
    <submittedName>
        <fullName evidence="8">Secretion system protein E</fullName>
    </submittedName>
</protein>
<name>A0A1V8Z4F3_ENTGA</name>
<dbReference type="NCBIfam" id="NF041000">
    <property type="entry name" value="ATPase_ComGA"/>
    <property type="match status" value="1"/>
</dbReference>
<comment type="similarity">
    <text evidence="1">Belongs to the GSP E family.</text>
</comment>
<dbReference type="Proteomes" id="UP000439965">
    <property type="component" value="Unassembled WGS sequence"/>
</dbReference>